<evidence type="ECO:0000259" key="5">
    <source>
        <dbReference type="Pfam" id="PF25023"/>
    </source>
</evidence>
<reference evidence="7" key="2">
    <citation type="submission" date="2022-04" db="EMBL/GenBank/DDBJ databases">
        <title>Genomic draft of R. solanacearum strain IPO1609, a phylotype IIB1/biovar 2/race 3 strain isolated from potato in Europe.</title>
        <authorList>
            <person name="Boucher C."/>
            <person name="Carrere S."/>
            <person name="Dossat C."/>
            <person name="Elbaz M."/>
            <person name="Genin S."/>
            <person name="Gouzy J."/>
            <person name="Prior P."/>
            <person name="Segurens B."/>
            <person name="Wincker P."/>
        </authorList>
    </citation>
    <scope>NUCLEOTIDE SEQUENCE</scope>
    <source>
        <strain evidence="7">IPO1609</strain>
    </source>
</reference>
<feature type="domain" description="DUF6531" evidence="4">
    <location>
        <begin position="233"/>
        <end position="308"/>
    </location>
</feature>
<dbReference type="InterPro" id="IPR006530">
    <property type="entry name" value="YD"/>
</dbReference>
<dbReference type="InterPro" id="IPR057925">
    <property type="entry name" value="prePAAR_DddA"/>
</dbReference>
<feature type="domain" description="Double-stranded DNA deaminase toxin A prePAAR motif" evidence="6">
    <location>
        <begin position="1"/>
        <end position="58"/>
    </location>
</feature>
<dbReference type="PANTHER" id="PTHR32305">
    <property type="match status" value="1"/>
</dbReference>
<feature type="transmembrane region" description="Helical" evidence="2">
    <location>
        <begin position="43"/>
        <end position="63"/>
    </location>
</feature>
<dbReference type="InterPro" id="IPR031325">
    <property type="entry name" value="RHS_repeat"/>
</dbReference>
<sequence length="1432" mass="156827">MFEAARVTDPIEHTSALTGFLIGAVLGVALIAAVAFATFTCGFGVALLAGLAAGVGASAILGLGEAIGKSRWFTSTTGTILTGSTNVFVNGKLAAFATASTVACSKHSPVPLIAQGSGGVFINSKPAARKGDKITCGAAVADGSSNVFMGGGTQTYLPYDDEVPPWLRTTVDWAFALAGLVGGLAGLVKAAGGLSRAVLPCAAKFIGGYVIGEAVGRYVAAPVVSRVMGGLFGHPVDVTTGRKVLLADDETDAVVPSPMPLVCRRFYASNLDHTGTLGRGWVLPWELRLHRRDGRLWYTDAQGRESGFPLVAPGQMAFSDTEQRYLTCTPDGRYILHDLSETYYDFGRLDAEGDGIAWVRRIEDQAGQWQDYARDGEGRVREILTSGGVRVALDYEPLHGRLATIATVRDLARQVLVAYGYDDAGQLASVTDANGIVVRRFTYADGRMTRHVNALGFTCSYEWAEVAGAPRVVATHTSDGEHWTFGYDIEARESWTRHADGRTARWRYDERFQVVACTDLDGGHYAIDYNAAGMPVSVQLPGDRRIAFDYDEAGRIVHETDPLGRVTRTRYDGNSLRPAQVTLPDGSNWQSTYDRQGRLLGTLDPLGRTERYEYPDGLTALPAAQIDAHGGRKTLEWNLRGQLVAYTDCSSKTTHYEYDETGQLTGIVNALGERTGYARRPTGEVLTVALPDGSAETFEYDAAGLPVTHTGMGERVRRWTRNTRGQVLEAIDPAGRALRYRYDSEGRLTELAAATGARYAFGYDAAGRLQSETRPDGVVRRFRYGAAGELAEIETTGAPDAATDRTTRPPQAATTPTRIARFERDALGDLLAQHTATEATHYTRDPLGRLLSVERIPTQAGLALGVEPDTVAFDYDKAGRLVAEHGTNGTVRYTLDALDNIEALDLPLGPSLRTLRYGSGHVHQVRSGEQVVSDIERDDLHREVQRTQGRLVQRTGYDTLGRQVWQSSDLLRSILEPERGRLWRSYRYDASGELAERRDSVRGSVRYRYDPAGQLLQQARLADNSVETFAWDAAGNLLDETERSSRGHIEGNRLRMWQNMRFEYDAWGNLSAKRKGANQVQRFTYDGQDRLLAVRTETLRGVTETRFAYDPLGRRIAKHETQTETVGMKHAPRTWRFVWQGLRLAQEIRETGTSSYVYSPDAPYTPAARVDALIAEAIASAAIDTAKRAAQIYHFHTDLVGAPLEVTDEAGDLVWAGRYGAWGKVERGEDSRLTPRIEQPLRYAGQYADEGTGLHYNTFRYYDPDVGRFISQDPIGHLGGENLYAYGANPTGWTDPWGWCSTKLGKNMGARSGDGMANHHLIPEELMKHPRYAAMFQKLRSMGFDGDGASNGIFLPGSSKLAKIMDIPGHWSNHPQFTAAIQTELDRLSAVFGRGQLSDTQLVLGIGRIQNIAREGLEAGKYVVDAITGRLL</sequence>
<dbReference type="PRINTS" id="PR00394">
    <property type="entry name" value="RHSPROTEIN"/>
</dbReference>
<dbReference type="RefSeq" id="WP_003266134.1">
    <property type="nucleotide sequence ID" value="NZ_LN651281.1"/>
</dbReference>
<feature type="domain" description="RHS protein conserved region" evidence="3">
    <location>
        <begin position="1192"/>
        <end position="1225"/>
    </location>
</feature>
<dbReference type="InterPro" id="IPR022385">
    <property type="entry name" value="Rhs_assc_core"/>
</dbReference>
<dbReference type="NCBIfam" id="TIGR03696">
    <property type="entry name" value="Rhs_assc_core"/>
    <property type="match status" value="1"/>
</dbReference>
<keyword evidence="2" id="KW-1133">Transmembrane helix</keyword>
<dbReference type="Pfam" id="PF05593">
    <property type="entry name" value="RHS_repeat"/>
    <property type="match status" value="5"/>
</dbReference>
<feature type="transmembrane region" description="Helical" evidence="2">
    <location>
        <begin position="16"/>
        <end position="37"/>
    </location>
</feature>
<evidence type="ECO:0000259" key="6">
    <source>
        <dbReference type="Pfam" id="PF25799"/>
    </source>
</evidence>
<dbReference type="Pfam" id="PF03527">
    <property type="entry name" value="RHS"/>
    <property type="match status" value="1"/>
</dbReference>
<dbReference type="InterPro" id="IPR050708">
    <property type="entry name" value="T6SS_VgrG/RHS"/>
</dbReference>
<evidence type="ECO:0000259" key="4">
    <source>
        <dbReference type="Pfam" id="PF20148"/>
    </source>
</evidence>
<dbReference type="EMBL" id="LN651281">
    <property type="protein sequence ID" value="CEJ16961.1"/>
    <property type="molecule type" value="Genomic_DNA"/>
</dbReference>
<feature type="domain" description="Teneurin-like YD-shell" evidence="5">
    <location>
        <begin position="986"/>
        <end position="1121"/>
    </location>
</feature>
<keyword evidence="8" id="KW-1185">Reference proteome</keyword>
<dbReference type="Pfam" id="PF25799">
    <property type="entry name" value="prePAAR_I"/>
    <property type="match status" value="1"/>
</dbReference>
<dbReference type="Gene3D" id="2.60.200.60">
    <property type="match status" value="1"/>
</dbReference>
<dbReference type="Proteomes" id="UP000053470">
    <property type="component" value="Unassembled WGS sequence"/>
</dbReference>
<keyword evidence="2" id="KW-0812">Transmembrane</keyword>
<organism evidence="7 8">
    <name type="scientific">Ralstonia solanacearum IPO1609</name>
    <dbReference type="NCBI Taxonomy" id="564066"/>
    <lineage>
        <taxon>Bacteria</taxon>
        <taxon>Pseudomonadati</taxon>
        <taxon>Pseudomonadota</taxon>
        <taxon>Betaproteobacteria</taxon>
        <taxon>Burkholderiales</taxon>
        <taxon>Burkholderiaceae</taxon>
        <taxon>Ralstonia</taxon>
        <taxon>Ralstonia solanacearum species complex</taxon>
    </lineage>
</organism>
<gene>
    <name evidence="7" type="ORF">RSIPO_03659</name>
</gene>
<dbReference type="InterPro" id="IPR032871">
    <property type="entry name" value="AHH_dom_containing"/>
</dbReference>
<dbReference type="InterPro" id="IPR045351">
    <property type="entry name" value="DUF6531"/>
</dbReference>
<evidence type="ECO:0000256" key="1">
    <source>
        <dbReference type="ARBA" id="ARBA00022737"/>
    </source>
</evidence>
<proteinExistence type="predicted"/>
<feature type="domain" description="Teneurin-like YD-shell" evidence="5">
    <location>
        <begin position="484"/>
        <end position="613"/>
    </location>
</feature>
<dbReference type="PANTHER" id="PTHR32305:SF15">
    <property type="entry name" value="PROTEIN RHSA-RELATED"/>
    <property type="match status" value="1"/>
</dbReference>
<dbReference type="Pfam" id="PF05488">
    <property type="entry name" value="PAAR_motif"/>
    <property type="match status" value="1"/>
</dbReference>
<keyword evidence="2" id="KW-0472">Membrane</keyword>
<dbReference type="CDD" id="cd14742">
    <property type="entry name" value="PAAR_RHS"/>
    <property type="match status" value="1"/>
</dbReference>
<evidence type="ECO:0000259" key="3">
    <source>
        <dbReference type="Pfam" id="PF03527"/>
    </source>
</evidence>
<reference evidence="7" key="1">
    <citation type="submission" date="2014-11" db="EMBL/GenBank/DDBJ databases">
        <authorList>
            <person name="Genoscope - CEA"/>
        </authorList>
    </citation>
    <scope>NUCLEOTIDE SEQUENCE</scope>
    <source>
        <strain evidence="7">IPO1609</strain>
    </source>
</reference>
<evidence type="ECO:0000313" key="7">
    <source>
        <dbReference type="EMBL" id="CEJ16961.1"/>
    </source>
</evidence>
<dbReference type="InterPro" id="IPR001826">
    <property type="entry name" value="RHS"/>
</dbReference>
<keyword evidence="1" id="KW-0677">Repeat</keyword>
<evidence type="ECO:0000313" key="8">
    <source>
        <dbReference type="Proteomes" id="UP000053470"/>
    </source>
</evidence>
<dbReference type="Pfam" id="PF20148">
    <property type="entry name" value="DUF6531"/>
    <property type="match status" value="1"/>
</dbReference>
<dbReference type="Pfam" id="PF25023">
    <property type="entry name" value="TEN_YD-shell"/>
    <property type="match status" value="2"/>
</dbReference>
<dbReference type="NCBIfam" id="TIGR01643">
    <property type="entry name" value="YD_repeat_2x"/>
    <property type="match status" value="6"/>
</dbReference>
<dbReference type="SUPFAM" id="SSF82171">
    <property type="entry name" value="DPP6 N-terminal domain-like"/>
    <property type="match status" value="1"/>
</dbReference>
<name>A0A7U7PQG6_RALSL</name>
<dbReference type="Pfam" id="PF14412">
    <property type="entry name" value="AHH"/>
    <property type="match status" value="1"/>
</dbReference>
<accession>A0A7U7PQG6</accession>
<dbReference type="Gene3D" id="2.180.10.10">
    <property type="entry name" value="RHS repeat-associated core"/>
    <property type="match status" value="3"/>
</dbReference>
<dbReference type="InterPro" id="IPR056823">
    <property type="entry name" value="TEN-like_YD-shell"/>
</dbReference>
<evidence type="ECO:0000256" key="2">
    <source>
        <dbReference type="SAM" id="Phobius"/>
    </source>
</evidence>
<dbReference type="InterPro" id="IPR008727">
    <property type="entry name" value="PAAR_motif"/>
</dbReference>
<protein>
    <submittedName>
        <fullName evidence="7">Rhs-related protein</fullName>
    </submittedName>
</protein>